<dbReference type="InterPro" id="IPR003675">
    <property type="entry name" value="Rce1/LyrA-like_dom"/>
</dbReference>
<organism evidence="3 4">
    <name type="scientific">Natrinema ejinorense</name>
    <dbReference type="NCBI Taxonomy" id="373386"/>
    <lineage>
        <taxon>Archaea</taxon>
        <taxon>Methanobacteriati</taxon>
        <taxon>Methanobacteriota</taxon>
        <taxon>Stenosarchaea group</taxon>
        <taxon>Halobacteria</taxon>
        <taxon>Halobacteriales</taxon>
        <taxon>Natrialbaceae</taxon>
        <taxon>Natrinema</taxon>
    </lineage>
</organism>
<evidence type="ECO:0000259" key="2">
    <source>
        <dbReference type="Pfam" id="PF02517"/>
    </source>
</evidence>
<dbReference type="EMBL" id="NXNI01000001">
    <property type="protein sequence ID" value="PCR89827.1"/>
    <property type="molecule type" value="Genomic_DNA"/>
</dbReference>
<dbReference type="RefSeq" id="WP_097378772.1">
    <property type="nucleotide sequence ID" value="NZ_NXNI01000001.1"/>
</dbReference>
<dbReference type="Proteomes" id="UP000219689">
    <property type="component" value="Unassembled WGS sequence"/>
</dbReference>
<keyword evidence="4" id="KW-1185">Reference proteome</keyword>
<dbReference type="PANTHER" id="PTHR39430">
    <property type="entry name" value="MEMBRANE-ASSOCIATED PROTEASE-RELATED"/>
    <property type="match status" value="1"/>
</dbReference>
<reference evidence="3 4" key="1">
    <citation type="submission" date="2017-09" db="EMBL/GenBank/DDBJ databases">
        <title>Genome sequences of Natrinema ejinorence JCM 13890T.</title>
        <authorList>
            <person name="Roh S.W."/>
            <person name="Kim Y.B."/>
            <person name="Kim J.Y."/>
        </authorList>
    </citation>
    <scope>NUCLEOTIDE SEQUENCE [LARGE SCALE GENOMIC DNA]</scope>
    <source>
        <strain evidence="3 4">JCM 13890</strain>
    </source>
</reference>
<protein>
    <submittedName>
        <fullName evidence="3">CPBP family intramembrane metalloprotease domain-containing protein</fullName>
    </submittedName>
</protein>
<keyword evidence="1" id="KW-0812">Transmembrane</keyword>
<evidence type="ECO:0000313" key="4">
    <source>
        <dbReference type="Proteomes" id="UP000219689"/>
    </source>
</evidence>
<feature type="transmembrane region" description="Helical" evidence="1">
    <location>
        <begin position="223"/>
        <end position="244"/>
    </location>
</feature>
<feature type="transmembrane region" description="Helical" evidence="1">
    <location>
        <begin position="113"/>
        <end position="134"/>
    </location>
</feature>
<keyword evidence="3" id="KW-0378">Hydrolase</keyword>
<sequence>MAESTVDGNPDRSVGDRLLYDSSGSRLRATWRVLVPVVVAVTLYVVGQLLLRRVGTGVFEPIADGMSAVASTAVLLVALSVVITLSGAAALLVASRLDRRPLSRYGFDGSRRWLGDFAAGILIGVAASVGAVGYQVARGDATLTTAVTGVGTDSAFVGGIVLLVILVFFLANNAFEEIVFRAILIENAADGLRSRSMAEPTAVLGAVAVSLPVFGALHLLGGGFAAVVTSAIGGILFAAAYVLTGQLALPIGVHFGGVAVLSVHQQPVSADPELTLPSLVVAEPTGDPSLLAGVEFWIVRLLLGVALISLWVYATDGEISIAQRVRSATADSER</sequence>
<dbReference type="PANTHER" id="PTHR39430:SF1">
    <property type="entry name" value="PROTEASE"/>
    <property type="match status" value="1"/>
</dbReference>
<keyword evidence="3" id="KW-0482">Metalloprotease</keyword>
<feature type="domain" description="CAAX prenyl protease 2/Lysostaphin resistance protein A-like" evidence="2">
    <location>
        <begin position="161"/>
        <end position="256"/>
    </location>
</feature>
<evidence type="ECO:0000313" key="3">
    <source>
        <dbReference type="EMBL" id="PCR89827.1"/>
    </source>
</evidence>
<comment type="caution">
    <text evidence="3">The sequence shown here is derived from an EMBL/GenBank/DDBJ whole genome shotgun (WGS) entry which is preliminary data.</text>
</comment>
<dbReference type="AlphaFoldDB" id="A0A2A5QSL6"/>
<keyword evidence="1" id="KW-0472">Membrane</keyword>
<feature type="transmembrane region" description="Helical" evidence="1">
    <location>
        <begin position="290"/>
        <end position="314"/>
    </location>
</feature>
<keyword evidence="1" id="KW-1133">Transmembrane helix</keyword>
<feature type="transmembrane region" description="Helical" evidence="1">
    <location>
        <begin position="71"/>
        <end position="93"/>
    </location>
</feature>
<dbReference type="OrthoDB" id="331240at2157"/>
<name>A0A2A5QSL6_9EURY</name>
<gene>
    <name evidence="3" type="ORF">CP557_04315</name>
</gene>
<accession>A0A2A5QSL6</accession>
<feature type="transmembrane region" description="Helical" evidence="1">
    <location>
        <begin position="33"/>
        <end position="51"/>
    </location>
</feature>
<feature type="transmembrane region" description="Helical" evidence="1">
    <location>
        <begin position="154"/>
        <end position="175"/>
    </location>
</feature>
<dbReference type="GO" id="GO:0008237">
    <property type="term" value="F:metallopeptidase activity"/>
    <property type="evidence" value="ECO:0007669"/>
    <property type="project" value="UniProtKB-KW"/>
</dbReference>
<dbReference type="GO" id="GO:0004175">
    <property type="term" value="F:endopeptidase activity"/>
    <property type="evidence" value="ECO:0007669"/>
    <property type="project" value="UniProtKB-ARBA"/>
</dbReference>
<evidence type="ECO:0000256" key="1">
    <source>
        <dbReference type="SAM" id="Phobius"/>
    </source>
</evidence>
<keyword evidence="3" id="KW-0645">Protease</keyword>
<dbReference type="Pfam" id="PF02517">
    <property type="entry name" value="Rce1-like"/>
    <property type="match status" value="1"/>
</dbReference>
<feature type="transmembrane region" description="Helical" evidence="1">
    <location>
        <begin position="196"/>
        <end position="217"/>
    </location>
</feature>
<proteinExistence type="predicted"/>
<dbReference type="GO" id="GO:0080120">
    <property type="term" value="P:CAAX-box protein maturation"/>
    <property type="evidence" value="ECO:0007669"/>
    <property type="project" value="UniProtKB-ARBA"/>
</dbReference>
<dbReference type="GO" id="GO:0006508">
    <property type="term" value="P:proteolysis"/>
    <property type="evidence" value="ECO:0007669"/>
    <property type="project" value="UniProtKB-KW"/>
</dbReference>